<dbReference type="PANTHER" id="PTHR33048">
    <property type="entry name" value="PTH11-LIKE INTEGRAL MEMBRANE PROTEIN (AFU_ORTHOLOGUE AFUA_5G11245)"/>
    <property type="match status" value="1"/>
</dbReference>
<evidence type="ECO:0000256" key="2">
    <source>
        <dbReference type="ARBA" id="ARBA00022692"/>
    </source>
</evidence>
<feature type="transmembrane region" description="Helical" evidence="6">
    <location>
        <begin position="66"/>
        <end position="89"/>
    </location>
</feature>
<evidence type="ECO:0000313" key="8">
    <source>
        <dbReference type="EMBL" id="PSN69407.1"/>
    </source>
</evidence>
<dbReference type="InterPro" id="IPR049326">
    <property type="entry name" value="Rhodopsin_dom_fungi"/>
</dbReference>
<reference evidence="8 9" key="1">
    <citation type="journal article" date="2018" name="Front. Microbiol.">
        <title>Genome-Wide Analysis of Corynespora cassiicola Leaf Fall Disease Putative Effectors.</title>
        <authorList>
            <person name="Lopez D."/>
            <person name="Ribeiro S."/>
            <person name="Label P."/>
            <person name="Fumanal B."/>
            <person name="Venisse J.S."/>
            <person name="Kohler A."/>
            <person name="de Oliveira R.R."/>
            <person name="Labutti K."/>
            <person name="Lipzen A."/>
            <person name="Lail K."/>
            <person name="Bauer D."/>
            <person name="Ohm R.A."/>
            <person name="Barry K.W."/>
            <person name="Spatafora J."/>
            <person name="Grigoriev I.V."/>
            <person name="Martin F.M."/>
            <person name="Pujade-Renaud V."/>
        </authorList>
    </citation>
    <scope>NUCLEOTIDE SEQUENCE [LARGE SCALE GENOMIC DNA]</scope>
    <source>
        <strain evidence="8 9">Philippines</strain>
    </source>
</reference>
<evidence type="ECO:0000256" key="1">
    <source>
        <dbReference type="ARBA" id="ARBA00004141"/>
    </source>
</evidence>
<evidence type="ECO:0000256" key="3">
    <source>
        <dbReference type="ARBA" id="ARBA00022989"/>
    </source>
</evidence>
<dbReference type="Pfam" id="PF20684">
    <property type="entry name" value="Fung_rhodopsin"/>
    <property type="match status" value="1"/>
</dbReference>
<dbReference type="AlphaFoldDB" id="A0A2T2NVE9"/>
<dbReference type="EMBL" id="KZ678133">
    <property type="protein sequence ID" value="PSN69407.1"/>
    <property type="molecule type" value="Genomic_DNA"/>
</dbReference>
<dbReference type="InterPro" id="IPR052337">
    <property type="entry name" value="SAT4-like"/>
</dbReference>
<evidence type="ECO:0000259" key="7">
    <source>
        <dbReference type="Pfam" id="PF20684"/>
    </source>
</evidence>
<protein>
    <recommendedName>
        <fullName evidence="7">Rhodopsin domain-containing protein</fullName>
    </recommendedName>
</protein>
<evidence type="ECO:0000313" key="9">
    <source>
        <dbReference type="Proteomes" id="UP000240883"/>
    </source>
</evidence>
<proteinExistence type="inferred from homology"/>
<dbReference type="PANTHER" id="PTHR33048:SF47">
    <property type="entry name" value="INTEGRAL MEMBRANE PROTEIN-RELATED"/>
    <property type="match status" value="1"/>
</dbReference>
<feature type="transmembrane region" description="Helical" evidence="6">
    <location>
        <begin position="183"/>
        <end position="203"/>
    </location>
</feature>
<feature type="transmembrane region" description="Helical" evidence="6">
    <location>
        <begin position="109"/>
        <end position="132"/>
    </location>
</feature>
<organism evidence="8 9">
    <name type="scientific">Corynespora cassiicola Philippines</name>
    <dbReference type="NCBI Taxonomy" id="1448308"/>
    <lineage>
        <taxon>Eukaryota</taxon>
        <taxon>Fungi</taxon>
        <taxon>Dikarya</taxon>
        <taxon>Ascomycota</taxon>
        <taxon>Pezizomycotina</taxon>
        <taxon>Dothideomycetes</taxon>
        <taxon>Pleosporomycetidae</taxon>
        <taxon>Pleosporales</taxon>
        <taxon>Corynesporascaceae</taxon>
        <taxon>Corynespora</taxon>
    </lineage>
</organism>
<evidence type="ECO:0000256" key="4">
    <source>
        <dbReference type="ARBA" id="ARBA00023136"/>
    </source>
</evidence>
<keyword evidence="3 6" id="KW-1133">Transmembrane helix</keyword>
<dbReference type="STRING" id="1448308.A0A2T2NVE9"/>
<dbReference type="Proteomes" id="UP000240883">
    <property type="component" value="Unassembled WGS sequence"/>
</dbReference>
<evidence type="ECO:0000256" key="5">
    <source>
        <dbReference type="ARBA" id="ARBA00038359"/>
    </source>
</evidence>
<sequence>MSSNASTMQGVMPPPKGVTPDFSGERTDLQRQVLVVYSAMTALSAIILAIRIYTRGFINNGLGLDDYLVILSWMGCVAWFVVCIDAFQYGFGDHMWNVTPDQLLGYLRTLIGICVLYVWTPALSKFSLLVLYHRISPAKSIRTCVYILAALVFGYSLSITIVVTGPCNPVSHPDPSCLKDINLFMAIINILTDFFIMMIPLPMIHQLQLPRKQKIALGIIFALGSGVIITSMVRIIYVYNYVDNPDTTFYQATACIFSEVELTAGVICTSMVLLKPFVKRHMPCLLSFSSQGQSNNTPSGTRSFGWFSKKKGVGRSYELQSNEEGETWDTSHTNGAIAVTKSYDVHVVGRDVRGDGESTEEIMAPDRAWGVK</sequence>
<keyword evidence="2 6" id="KW-0812">Transmembrane</keyword>
<feature type="transmembrane region" description="Helical" evidence="6">
    <location>
        <begin position="34"/>
        <end position="54"/>
    </location>
</feature>
<dbReference type="GO" id="GO:0016020">
    <property type="term" value="C:membrane"/>
    <property type="evidence" value="ECO:0007669"/>
    <property type="project" value="UniProtKB-SubCell"/>
</dbReference>
<feature type="transmembrane region" description="Helical" evidence="6">
    <location>
        <begin position="144"/>
        <end position="163"/>
    </location>
</feature>
<gene>
    <name evidence="8" type="ORF">BS50DRAFT_521966</name>
</gene>
<keyword evidence="9" id="KW-1185">Reference proteome</keyword>
<feature type="transmembrane region" description="Helical" evidence="6">
    <location>
        <begin position="215"/>
        <end position="237"/>
    </location>
</feature>
<name>A0A2T2NVE9_CORCC</name>
<keyword evidence="4 6" id="KW-0472">Membrane</keyword>
<feature type="domain" description="Rhodopsin" evidence="7">
    <location>
        <begin position="50"/>
        <end position="280"/>
    </location>
</feature>
<dbReference type="OrthoDB" id="3648173at2759"/>
<comment type="similarity">
    <text evidence="5">Belongs to the SAT4 family.</text>
</comment>
<accession>A0A2T2NVE9</accession>
<evidence type="ECO:0000256" key="6">
    <source>
        <dbReference type="SAM" id="Phobius"/>
    </source>
</evidence>
<feature type="transmembrane region" description="Helical" evidence="6">
    <location>
        <begin position="249"/>
        <end position="274"/>
    </location>
</feature>
<comment type="subcellular location">
    <subcellularLocation>
        <location evidence="1">Membrane</location>
        <topology evidence="1">Multi-pass membrane protein</topology>
    </subcellularLocation>
</comment>